<evidence type="ECO:0008006" key="3">
    <source>
        <dbReference type="Google" id="ProtNLM"/>
    </source>
</evidence>
<name>A0A0P9F5E1_9ARCH</name>
<evidence type="ECO:0000313" key="1">
    <source>
        <dbReference type="EMBL" id="KPV47176.1"/>
    </source>
</evidence>
<proteinExistence type="predicted"/>
<comment type="caution">
    <text evidence="1">The sequence shown here is derived from an EMBL/GenBank/DDBJ whole genome shotgun (WGS) entry which is preliminary data.</text>
</comment>
<protein>
    <recommendedName>
        <fullName evidence="3">ABC transporter ATP-binding protein</fullName>
    </recommendedName>
</protein>
<dbReference type="AlphaFoldDB" id="A0A0P9F5E1"/>
<dbReference type="PATRIC" id="fig|507754.4.peg.1813"/>
<evidence type="ECO:0000313" key="2">
    <source>
        <dbReference type="Proteomes" id="UP000050515"/>
    </source>
</evidence>
<reference evidence="1 2" key="1">
    <citation type="submission" date="2015-09" db="EMBL/GenBank/DDBJ databases">
        <title>Draft genome sequence of Acidiplasma aeolicum DSM 18409.</title>
        <authorList>
            <person name="Hemp J."/>
        </authorList>
    </citation>
    <scope>NUCLEOTIDE SEQUENCE [LARGE SCALE GENOMIC DNA]</scope>
    <source>
        <strain evidence="1 2">V</strain>
    </source>
</reference>
<sequence>MERNNPVIKFNNFSAINNKNLRLYGLNHEIMDNESVLLIFNDERKDLFMSIFYLNADENIKVSGTMEILGEDVSGLINRIKRYSMNDKNLMAAAYSLKNVFIIPEHACELFDKTLKIKDQIIDFIPYSARVRILNAVLRRETFSREDIKLLMDGYKKYPDTENYLRYWATEYGVINKLNEIKNVLERSEEPENELMEIMLLQKKGIDLANIVELRDFYRFKDDYVNIYYKKNSKYNYSYARDKIRIDMEKKNFRFFNLLLRINRHGIEHDLNSEINAYILEYLKYINIKSDTSELNKYPHEVDPELLKHILLAIYAFSDVKLLIIEEPGDVDGNLLKNVNILSKTFKFATLAVASGPRAVIQFPWAFNDVCVIYAGMPVEKNSTVKFNNEQLHPFSMDMMSGREISREENRVGCPYFWNCKYAMDICKDNKPAFTDYYNGRVACFLYSSLKETNIMY</sequence>
<organism evidence="1 2">
    <name type="scientific">Acidiplasma aeolicum</name>
    <dbReference type="NCBI Taxonomy" id="507754"/>
    <lineage>
        <taxon>Archaea</taxon>
        <taxon>Methanobacteriati</taxon>
        <taxon>Thermoplasmatota</taxon>
        <taxon>Thermoplasmata</taxon>
        <taxon>Thermoplasmatales</taxon>
        <taxon>Ferroplasmaceae</taxon>
        <taxon>Acidiplasma</taxon>
    </lineage>
</organism>
<dbReference type="EMBL" id="LJCQ01000121">
    <property type="protein sequence ID" value="KPV47176.1"/>
    <property type="molecule type" value="Genomic_DNA"/>
</dbReference>
<dbReference type="Proteomes" id="UP000050515">
    <property type="component" value="Unassembled WGS sequence"/>
</dbReference>
<gene>
    <name evidence="1" type="ORF">SE19_02235</name>
</gene>
<accession>A0A0P9F5E1</accession>